<organism evidence="2 3">
    <name type="scientific">Plenodomus tracheiphilus IPT5</name>
    <dbReference type="NCBI Taxonomy" id="1408161"/>
    <lineage>
        <taxon>Eukaryota</taxon>
        <taxon>Fungi</taxon>
        <taxon>Dikarya</taxon>
        <taxon>Ascomycota</taxon>
        <taxon>Pezizomycotina</taxon>
        <taxon>Dothideomycetes</taxon>
        <taxon>Pleosporomycetidae</taxon>
        <taxon>Pleosporales</taxon>
        <taxon>Pleosporineae</taxon>
        <taxon>Leptosphaeriaceae</taxon>
        <taxon>Plenodomus</taxon>
    </lineage>
</organism>
<sequence>MHWSRCVRSFDGLQTSEAFKEYSLQVYEKNSEVSGTWFENRYPGCACDVPAHNYPWSFEPRPDWSAVYAGSNKIYAYLNDFVQKCRLSKFVKTQHGFAGATWNKEKGGYDLRVQNLVSGESVSDHCGILVNASGILNNWKWPVIPGIDRHKGTLLHTANWDDSVDLHDRHVGLIGNGSSSIQILPAIQPHIKKLTTFIREPTWLSPVQGLEQHVYSEDETPNFVTKPHTLLDYCKNIKRSLNG</sequence>
<dbReference type="PANTHER" id="PTHR42877:SF8">
    <property type="entry name" value="MONOOXYGENASE"/>
    <property type="match status" value="1"/>
</dbReference>
<keyword evidence="3" id="KW-1185">Reference proteome</keyword>
<dbReference type="EMBL" id="MU006298">
    <property type="protein sequence ID" value="KAF2852465.1"/>
    <property type="molecule type" value="Genomic_DNA"/>
</dbReference>
<dbReference type="Gene3D" id="3.50.50.60">
    <property type="entry name" value="FAD/NAD(P)-binding domain"/>
    <property type="match status" value="1"/>
</dbReference>
<comment type="similarity">
    <text evidence="1">Belongs to the FAD-binding monooxygenase family.</text>
</comment>
<evidence type="ECO:0000256" key="1">
    <source>
        <dbReference type="ARBA" id="ARBA00010139"/>
    </source>
</evidence>
<gene>
    <name evidence="2" type="ORF">T440DRAFT_28806</name>
</gene>
<proteinExistence type="inferred from homology"/>
<dbReference type="SUPFAM" id="SSF51905">
    <property type="entry name" value="FAD/NAD(P)-binding domain"/>
    <property type="match status" value="1"/>
</dbReference>
<protein>
    <submittedName>
        <fullName evidence="2">FAD/NAD(P)-binding domain-containing protein</fullName>
    </submittedName>
</protein>
<reference evidence="2" key="1">
    <citation type="submission" date="2020-01" db="EMBL/GenBank/DDBJ databases">
        <authorList>
            <consortium name="DOE Joint Genome Institute"/>
            <person name="Haridas S."/>
            <person name="Albert R."/>
            <person name="Binder M."/>
            <person name="Bloem J."/>
            <person name="Labutti K."/>
            <person name="Salamov A."/>
            <person name="Andreopoulos B."/>
            <person name="Baker S.E."/>
            <person name="Barry K."/>
            <person name="Bills G."/>
            <person name="Bluhm B.H."/>
            <person name="Cannon C."/>
            <person name="Castanera R."/>
            <person name="Culley D.E."/>
            <person name="Daum C."/>
            <person name="Ezra D."/>
            <person name="Gonzalez J.B."/>
            <person name="Henrissat B."/>
            <person name="Kuo A."/>
            <person name="Liang C."/>
            <person name="Lipzen A."/>
            <person name="Lutzoni F."/>
            <person name="Magnuson J."/>
            <person name="Mondo S."/>
            <person name="Nolan M."/>
            <person name="Ohm R."/>
            <person name="Pangilinan J."/>
            <person name="Park H.-J."/>
            <person name="Ramirez L."/>
            <person name="Alfaro M."/>
            <person name="Sun H."/>
            <person name="Tritt A."/>
            <person name="Yoshinaga Y."/>
            <person name="Zwiers L.-H."/>
            <person name="Turgeon B.G."/>
            <person name="Goodwin S.B."/>
            <person name="Spatafora J.W."/>
            <person name="Crous P.W."/>
            <person name="Grigoriev I.V."/>
        </authorList>
    </citation>
    <scope>NUCLEOTIDE SEQUENCE</scope>
    <source>
        <strain evidence="2">IPT5</strain>
    </source>
</reference>
<dbReference type="PANTHER" id="PTHR42877">
    <property type="entry name" value="L-ORNITHINE N(5)-MONOOXYGENASE-RELATED"/>
    <property type="match status" value="1"/>
</dbReference>
<dbReference type="Proteomes" id="UP000799423">
    <property type="component" value="Unassembled WGS sequence"/>
</dbReference>
<dbReference type="AlphaFoldDB" id="A0A6A7BDB7"/>
<accession>A0A6A7BDB7</accession>
<dbReference type="OrthoDB" id="74360at2759"/>
<dbReference type="InterPro" id="IPR036188">
    <property type="entry name" value="FAD/NAD-bd_sf"/>
</dbReference>
<name>A0A6A7BDB7_9PLEO</name>
<dbReference type="InterPro" id="IPR051209">
    <property type="entry name" value="FAD-bind_Monooxygenase_sf"/>
</dbReference>
<evidence type="ECO:0000313" key="3">
    <source>
        <dbReference type="Proteomes" id="UP000799423"/>
    </source>
</evidence>
<evidence type="ECO:0000313" key="2">
    <source>
        <dbReference type="EMBL" id="KAF2852465.1"/>
    </source>
</evidence>
<dbReference type="Pfam" id="PF13450">
    <property type="entry name" value="NAD_binding_8"/>
    <property type="match status" value="1"/>
</dbReference>